<evidence type="ECO:0000313" key="3">
    <source>
        <dbReference type="Proteomes" id="UP001642409"/>
    </source>
</evidence>
<dbReference type="EMBL" id="CAXDID020000233">
    <property type="protein sequence ID" value="CAL6061000.1"/>
    <property type="molecule type" value="Genomic_DNA"/>
</dbReference>
<reference evidence="2 3" key="2">
    <citation type="submission" date="2024-07" db="EMBL/GenBank/DDBJ databases">
        <authorList>
            <person name="Akdeniz Z."/>
        </authorList>
    </citation>
    <scope>NUCLEOTIDE SEQUENCE [LARGE SCALE GENOMIC DNA]</scope>
</reference>
<comment type="caution">
    <text evidence="1">The sequence shown here is derived from an EMBL/GenBank/DDBJ whole genome shotgun (WGS) entry which is preliminary data.</text>
</comment>
<reference evidence="1" key="1">
    <citation type="submission" date="2023-06" db="EMBL/GenBank/DDBJ databases">
        <authorList>
            <person name="Kurt Z."/>
        </authorList>
    </citation>
    <scope>NUCLEOTIDE SEQUENCE</scope>
</reference>
<accession>A0AA86PVY8</accession>
<gene>
    <name evidence="1" type="ORF">HINF_LOCUS32303</name>
    <name evidence="2" type="ORF">HINF_LOCUS49495</name>
</gene>
<name>A0AA86PVY8_9EUKA</name>
<dbReference type="Proteomes" id="UP001642409">
    <property type="component" value="Unassembled WGS sequence"/>
</dbReference>
<dbReference type="EMBL" id="CATOUU010000730">
    <property type="protein sequence ID" value="CAI9944658.1"/>
    <property type="molecule type" value="Genomic_DNA"/>
</dbReference>
<organism evidence="1">
    <name type="scientific">Hexamita inflata</name>
    <dbReference type="NCBI Taxonomy" id="28002"/>
    <lineage>
        <taxon>Eukaryota</taxon>
        <taxon>Metamonada</taxon>
        <taxon>Diplomonadida</taxon>
        <taxon>Hexamitidae</taxon>
        <taxon>Hexamitinae</taxon>
        <taxon>Hexamita</taxon>
    </lineage>
</organism>
<sequence>MSTKHRITKQHYYKKDNISMPSFAAKITQETMNNSFVKSDGDNISIQQYNKQNYNQLVFKQNEIDLQLEDSNDNAFTDNLNLINQNIKQYQLIFNIRTNIQKTSDYTSRVRKIEAKQAENQSFVSKMLLNHEIYQQLVIKYFYMSK</sequence>
<evidence type="ECO:0000313" key="1">
    <source>
        <dbReference type="EMBL" id="CAI9944658.1"/>
    </source>
</evidence>
<protein>
    <submittedName>
        <fullName evidence="2">Hypothetical_protein</fullName>
    </submittedName>
</protein>
<dbReference type="AlphaFoldDB" id="A0AA86PVY8"/>
<keyword evidence="3" id="KW-1185">Reference proteome</keyword>
<evidence type="ECO:0000313" key="2">
    <source>
        <dbReference type="EMBL" id="CAL6061000.1"/>
    </source>
</evidence>
<proteinExistence type="predicted"/>